<evidence type="ECO:0000313" key="3">
    <source>
        <dbReference type="Proteomes" id="UP001056035"/>
    </source>
</evidence>
<evidence type="ECO:0000313" key="2">
    <source>
        <dbReference type="EMBL" id="UTI63361.1"/>
    </source>
</evidence>
<accession>A0ABY5DR07</accession>
<keyword evidence="3" id="KW-1185">Reference proteome</keyword>
<proteinExistence type="predicted"/>
<name>A0ABY5DR07_9ACTN</name>
<dbReference type="Proteomes" id="UP001056035">
    <property type="component" value="Chromosome"/>
</dbReference>
<dbReference type="RefSeq" id="WP_254570087.1">
    <property type="nucleotide sequence ID" value="NZ_CP098502.1"/>
</dbReference>
<gene>
    <name evidence="2" type="ORF">NBH00_18650</name>
</gene>
<evidence type="ECO:0000256" key="1">
    <source>
        <dbReference type="SAM" id="MobiDB-lite"/>
    </source>
</evidence>
<feature type="region of interest" description="Disordered" evidence="1">
    <location>
        <begin position="134"/>
        <end position="161"/>
    </location>
</feature>
<reference evidence="2 3" key="1">
    <citation type="submission" date="2022-06" db="EMBL/GenBank/DDBJ databases">
        <title>Paraconexibacter antarcticus.</title>
        <authorList>
            <person name="Kim C.S."/>
        </authorList>
    </citation>
    <scope>NUCLEOTIDE SEQUENCE [LARGE SCALE GENOMIC DNA]</scope>
    <source>
        <strain evidence="2 3">02-257</strain>
    </source>
</reference>
<organism evidence="2 3">
    <name type="scientific">Paraconexibacter antarcticus</name>
    <dbReference type="NCBI Taxonomy" id="2949664"/>
    <lineage>
        <taxon>Bacteria</taxon>
        <taxon>Bacillati</taxon>
        <taxon>Actinomycetota</taxon>
        <taxon>Thermoleophilia</taxon>
        <taxon>Solirubrobacterales</taxon>
        <taxon>Paraconexibacteraceae</taxon>
        <taxon>Paraconexibacter</taxon>
    </lineage>
</organism>
<dbReference type="EMBL" id="CP098502">
    <property type="protein sequence ID" value="UTI63361.1"/>
    <property type="molecule type" value="Genomic_DNA"/>
</dbReference>
<feature type="compositionally biased region" description="Pro residues" evidence="1">
    <location>
        <begin position="134"/>
        <end position="146"/>
    </location>
</feature>
<protein>
    <submittedName>
        <fullName evidence="2">Uncharacterized protein</fullName>
    </submittedName>
</protein>
<sequence>MLREQGIDADADVFHFHEPGVNWHHFGPRAIEDRDYTLIAVSEPWKQRWEGRNDPKVGAGAAAEANALHGLFSRDQAEFRRKVVLVELPSMIGAGAVPDALAGFQRFTIGGFTNAYCEELVRLLTGQPRVPLPPLGNVPDLPPSPPLSARGPSRPEDDVDLASIHRSIRGLKWSDLPSRA</sequence>